<dbReference type="RefSeq" id="WP_252854898.1">
    <property type="nucleotide sequence ID" value="NZ_JAMXLR010000077.1"/>
</dbReference>
<dbReference type="EMBL" id="JAMXLR010000077">
    <property type="protein sequence ID" value="MCO6046786.1"/>
    <property type="molecule type" value="Genomic_DNA"/>
</dbReference>
<dbReference type="Proteomes" id="UP001155241">
    <property type="component" value="Unassembled WGS sequence"/>
</dbReference>
<evidence type="ECO:0000256" key="2">
    <source>
        <dbReference type="SAM" id="Phobius"/>
    </source>
</evidence>
<dbReference type="AlphaFoldDB" id="A0A9X2FJ73"/>
<keyword evidence="2" id="KW-0472">Membrane</keyword>
<proteinExistence type="predicted"/>
<comment type="caution">
    <text evidence="3">The sequence shown here is derived from an EMBL/GenBank/DDBJ whole genome shotgun (WGS) entry which is preliminary data.</text>
</comment>
<feature type="transmembrane region" description="Helical" evidence="2">
    <location>
        <begin position="31"/>
        <end position="55"/>
    </location>
</feature>
<reference evidence="3" key="1">
    <citation type="submission" date="2022-06" db="EMBL/GenBank/DDBJ databases">
        <title>Aeoliella straminimaris, a novel planctomycete from sediments.</title>
        <authorList>
            <person name="Vitorino I.R."/>
            <person name="Lage O.M."/>
        </authorList>
    </citation>
    <scope>NUCLEOTIDE SEQUENCE</scope>
    <source>
        <strain evidence="3">ICT_H6.2</strain>
    </source>
</reference>
<sequence length="96" mass="10147">MSDDQTPIEEPNPFESPRNGMRTSDSSRATAVRRVIVVLVSVVLIPPAVIIAFFFGCLASGSPFDSMAIGCVGGTIAGLGVLVGMCYVANKLWKRS</sequence>
<feature type="region of interest" description="Disordered" evidence="1">
    <location>
        <begin position="1"/>
        <end position="28"/>
    </location>
</feature>
<evidence type="ECO:0000313" key="3">
    <source>
        <dbReference type="EMBL" id="MCO6046786.1"/>
    </source>
</evidence>
<accession>A0A9X2FJ73</accession>
<evidence type="ECO:0000313" key="4">
    <source>
        <dbReference type="Proteomes" id="UP001155241"/>
    </source>
</evidence>
<keyword evidence="2" id="KW-1133">Transmembrane helix</keyword>
<feature type="transmembrane region" description="Helical" evidence="2">
    <location>
        <begin position="67"/>
        <end position="89"/>
    </location>
</feature>
<name>A0A9X2FJ73_9BACT</name>
<keyword evidence="4" id="KW-1185">Reference proteome</keyword>
<protein>
    <submittedName>
        <fullName evidence="3">Uncharacterized protein</fullName>
    </submittedName>
</protein>
<evidence type="ECO:0000256" key="1">
    <source>
        <dbReference type="SAM" id="MobiDB-lite"/>
    </source>
</evidence>
<keyword evidence="2" id="KW-0812">Transmembrane</keyword>
<gene>
    <name evidence="3" type="ORF">NG895_23050</name>
</gene>
<organism evidence="3 4">
    <name type="scientific">Aeoliella straminimaris</name>
    <dbReference type="NCBI Taxonomy" id="2954799"/>
    <lineage>
        <taxon>Bacteria</taxon>
        <taxon>Pseudomonadati</taxon>
        <taxon>Planctomycetota</taxon>
        <taxon>Planctomycetia</taxon>
        <taxon>Pirellulales</taxon>
        <taxon>Lacipirellulaceae</taxon>
        <taxon>Aeoliella</taxon>
    </lineage>
</organism>